<feature type="domain" description="ABC transmembrane type-1" evidence="10">
    <location>
        <begin position="81"/>
        <end position="366"/>
    </location>
</feature>
<dbReference type="CDD" id="cd03223">
    <property type="entry name" value="ABCD_peroxisomal_ALDP"/>
    <property type="match status" value="1"/>
</dbReference>
<keyword evidence="4" id="KW-0547">Nucleotide-binding</keyword>
<dbReference type="SUPFAM" id="SSF52540">
    <property type="entry name" value="P-loop containing nucleoside triphosphate hydrolases"/>
    <property type="match status" value="1"/>
</dbReference>
<dbReference type="InterPro" id="IPR003593">
    <property type="entry name" value="AAA+_ATPase"/>
</dbReference>
<protein>
    <submittedName>
        <fullName evidence="11">G8509 protein</fullName>
    </submittedName>
</protein>
<evidence type="ECO:0000256" key="4">
    <source>
        <dbReference type="ARBA" id="ARBA00022741"/>
    </source>
</evidence>
<evidence type="ECO:0000256" key="8">
    <source>
        <dbReference type="SAM" id="Phobius"/>
    </source>
</evidence>
<dbReference type="EMBL" id="CAXHTA020000012">
    <property type="protein sequence ID" value="CAL5225651.1"/>
    <property type="molecule type" value="Genomic_DNA"/>
</dbReference>
<dbReference type="Pfam" id="PF00005">
    <property type="entry name" value="ABC_tran"/>
    <property type="match status" value="1"/>
</dbReference>
<dbReference type="PROSITE" id="PS50929">
    <property type="entry name" value="ABC_TM1F"/>
    <property type="match status" value="1"/>
</dbReference>
<feature type="transmembrane region" description="Helical" evidence="8">
    <location>
        <begin position="290"/>
        <end position="310"/>
    </location>
</feature>
<evidence type="ECO:0000256" key="2">
    <source>
        <dbReference type="ARBA" id="ARBA00022448"/>
    </source>
</evidence>
<reference evidence="11 12" key="1">
    <citation type="submission" date="2024-06" db="EMBL/GenBank/DDBJ databases">
        <authorList>
            <person name="Kraege A."/>
            <person name="Thomma B."/>
        </authorList>
    </citation>
    <scope>NUCLEOTIDE SEQUENCE [LARGE SCALE GENOMIC DNA]</scope>
</reference>
<dbReference type="SUPFAM" id="SSF90123">
    <property type="entry name" value="ABC transporter transmembrane region"/>
    <property type="match status" value="1"/>
</dbReference>
<keyword evidence="3 8" id="KW-0812">Transmembrane</keyword>
<evidence type="ECO:0000259" key="9">
    <source>
        <dbReference type="PROSITE" id="PS50893"/>
    </source>
</evidence>
<dbReference type="Proteomes" id="UP001497392">
    <property type="component" value="Unassembled WGS sequence"/>
</dbReference>
<comment type="caution">
    <text evidence="11">The sequence shown here is derived from an EMBL/GenBank/DDBJ whole genome shotgun (WGS) entry which is preliminary data.</text>
</comment>
<dbReference type="SMART" id="SM00382">
    <property type="entry name" value="AAA"/>
    <property type="match status" value="1"/>
</dbReference>
<comment type="similarity">
    <text evidence="1">Belongs to the ABC transporter superfamily. ABCD family. Peroxisomal fatty acyl CoA transporter (TC 3.A.1.203) subfamily.</text>
</comment>
<keyword evidence="6 8" id="KW-1133">Transmembrane helix</keyword>
<dbReference type="InterPro" id="IPR011527">
    <property type="entry name" value="ABC1_TM_dom"/>
</dbReference>
<dbReference type="InterPro" id="IPR027417">
    <property type="entry name" value="P-loop_NTPase"/>
</dbReference>
<evidence type="ECO:0000256" key="7">
    <source>
        <dbReference type="ARBA" id="ARBA00023136"/>
    </source>
</evidence>
<evidence type="ECO:0000259" key="10">
    <source>
        <dbReference type="PROSITE" id="PS50929"/>
    </source>
</evidence>
<name>A0ABP1G361_9CHLO</name>
<dbReference type="Gene3D" id="1.20.1560.10">
    <property type="entry name" value="ABC transporter type 1, transmembrane domain"/>
    <property type="match status" value="1"/>
</dbReference>
<evidence type="ECO:0000256" key="6">
    <source>
        <dbReference type="ARBA" id="ARBA00022989"/>
    </source>
</evidence>
<evidence type="ECO:0000256" key="1">
    <source>
        <dbReference type="ARBA" id="ARBA00008575"/>
    </source>
</evidence>
<keyword evidence="12" id="KW-1185">Reference proteome</keyword>
<dbReference type="PROSITE" id="PS50893">
    <property type="entry name" value="ABC_TRANSPORTER_2"/>
    <property type="match status" value="1"/>
</dbReference>
<keyword evidence="2" id="KW-0813">Transport</keyword>
<feature type="transmembrane region" description="Helical" evidence="8">
    <location>
        <begin position="120"/>
        <end position="140"/>
    </location>
</feature>
<keyword evidence="5" id="KW-0067">ATP-binding</keyword>
<accession>A0ABP1G361</accession>
<proteinExistence type="inferred from homology"/>
<dbReference type="InterPro" id="IPR050835">
    <property type="entry name" value="ABC_transporter_sub-D"/>
</dbReference>
<sequence length="633" mass="70716">MELTKIPNNSEELEVLIPDKEDHSKPAPAIHLNVNGTAEAVAEAKAQTPHTSLYQVFPKWLRVTRLWFNGKERWQAWGWAAAGVLLSLGTSMMLVVVSYVHRDLETAMSGKDQGGFYGAIWKYAFIILIAAPLFAATDFVELRLVLEWRRFLTDTLMSGYFANRTFFKLHHQLGVLDNPDQRMCDDVPAFTDASVTLVIGIVKKFFMMIGFSGVLWTVAPSLVFFLLAYATIGTWLTTAVFGKRLMQLQFSQLQKEGDLRFDLVRARENSESIAFYNGEKHEERCASLRLVLLVAVVRIKIIWASFLALWTNFYQHATLLLPSLLTAPRYFAGEIEFGVITQVSFAFGRIESALNYILNHLNELSGLAAQAERLDALLAAVKQIESPGPCILNETSDSVTMRLDSLCVHIPDGSRHLCQDLNVELLKGQSLLVVGQSGCGKSSILRAIAGLWTRGTGKVVTPPASSLFFLPQKPYMPLGPLRSQLLFPSGADSGHWIGNRSGPVPDSELLSLLKEVQLSELVERVGGLEAEAEWSHVLSLGEQQRVAFLRLLLHSPRLAFLDEATGALDSTTEAALYSALRRYCTSYVSVGHRMELLAFHTHVLEYMGNARWQFSTVEEYHERHAQQQRVKST</sequence>
<dbReference type="InterPro" id="IPR017871">
    <property type="entry name" value="ABC_transporter-like_CS"/>
</dbReference>
<organism evidence="11 12">
    <name type="scientific">Coccomyxa viridis</name>
    <dbReference type="NCBI Taxonomy" id="1274662"/>
    <lineage>
        <taxon>Eukaryota</taxon>
        <taxon>Viridiplantae</taxon>
        <taxon>Chlorophyta</taxon>
        <taxon>core chlorophytes</taxon>
        <taxon>Trebouxiophyceae</taxon>
        <taxon>Trebouxiophyceae incertae sedis</taxon>
        <taxon>Coccomyxaceae</taxon>
        <taxon>Coccomyxa</taxon>
    </lineage>
</organism>
<evidence type="ECO:0000256" key="5">
    <source>
        <dbReference type="ARBA" id="ARBA00022840"/>
    </source>
</evidence>
<feature type="transmembrane region" description="Helical" evidence="8">
    <location>
        <begin position="222"/>
        <end position="242"/>
    </location>
</feature>
<feature type="domain" description="ABC transporter" evidence="9">
    <location>
        <begin position="401"/>
        <end position="633"/>
    </location>
</feature>
<keyword evidence="7 8" id="KW-0472">Membrane</keyword>
<dbReference type="PROSITE" id="PS00211">
    <property type="entry name" value="ABC_TRANSPORTER_1"/>
    <property type="match status" value="1"/>
</dbReference>
<evidence type="ECO:0000256" key="3">
    <source>
        <dbReference type="ARBA" id="ARBA00022692"/>
    </source>
</evidence>
<dbReference type="PANTHER" id="PTHR11384">
    <property type="entry name" value="ATP-BINDING CASSETTE, SUB-FAMILY D MEMBER"/>
    <property type="match status" value="1"/>
</dbReference>
<dbReference type="Pfam" id="PF06472">
    <property type="entry name" value="ABC_membrane_2"/>
    <property type="match status" value="1"/>
</dbReference>
<evidence type="ECO:0000313" key="11">
    <source>
        <dbReference type="EMBL" id="CAL5225651.1"/>
    </source>
</evidence>
<dbReference type="PANTHER" id="PTHR11384:SF55">
    <property type="entry name" value="ATP-BINDING CASSETTE TRANSPORTER"/>
    <property type="match status" value="1"/>
</dbReference>
<dbReference type="Gene3D" id="3.40.50.300">
    <property type="entry name" value="P-loop containing nucleotide triphosphate hydrolases"/>
    <property type="match status" value="1"/>
</dbReference>
<gene>
    <name evidence="11" type="primary">g8509</name>
    <name evidence="11" type="ORF">VP750_LOCUS7310</name>
</gene>
<feature type="transmembrane region" description="Helical" evidence="8">
    <location>
        <begin position="76"/>
        <end position="100"/>
    </location>
</feature>
<dbReference type="InterPro" id="IPR036640">
    <property type="entry name" value="ABC1_TM_sf"/>
</dbReference>
<dbReference type="InterPro" id="IPR003439">
    <property type="entry name" value="ABC_transporter-like_ATP-bd"/>
</dbReference>
<evidence type="ECO:0000313" key="12">
    <source>
        <dbReference type="Proteomes" id="UP001497392"/>
    </source>
</evidence>